<comment type="similarity">
    <text evidence="3">Belongs to the aldose epimerase family.</text>
</comment>
<dbReference type="GO" id="GO:0033499">
    <property type="term" value="P:galactose catabolic process via UDP-galactose, Leloir pathway"/>
    <property type="evidence" value="ECO:0007669"/>
    <property type="project" value="TreeGrafter"/>
</dbReference>
<keyword evidence="6" id="KW-0119">Carbohydrate metabolism</keyword>
<dbReference type="RefSeq" id="XP_002428150.1">
    <property type="nucleotide sequence ID" value="XM_002428105.1"/>
</dbReference>
<dbReference type="InterPro" id="IPR008183">
    <property type="entry name" value="Aldose_1/G6P_1-epimerase"/>
</dbReference>
<dbReference type="STRING" id="121224.E0VPV6"/>
<evidence type="ECO:0000313" key="9">
    <source>
        <dbReference type="EMBL" id="EEB15412.1"/>
    </source>
</evidence>
<dbReference type="InterPro" id="IPR047215">
    <property type="entry name" value="Galactose_mutarotase-like"/>
</dbReference>
<dbReference type="GO" id="GO:0006006">
    <property type="term" value="P:glucose metabolic process"/>
    <property type="evidence" value="ECO:0007669"/>
    <property type="project" value="TreeGrafter"/>
</dbReference>
<dbReference type="CTD" id="8233472"/>
<dbReference type="AlphaFoldDB" id="E0VPV6"/>
<reference evidence="9" key="1">
    <citation type="submission" date="2007-04" db="EMBL/GenBank/DDBJ databases">
        <title>Annotation of Pediculus humanus corporis strain USDA.</title>
        <authorList>
            <person name="Kirkness E."/>
            <person name="Hannick L."/>
            <person name="Hass B."/>
            <person name="Bruggner R."/>
            <person name="Lawson D."/>
            <person name="Bidwell S."/>
            <person name="Joardar V."/>
            <person name="Caler E."/>
            <person name="Walenz B."/>
            <person name="Inman J."/>
            <person name="Schobel S."/>
            <person name="Galinsky K."/>
            <person name="Amedeo P."/>
            <person name="Strausberg R."/>
        </authorList>
    </citation>
    <scope>NUCLEOTIDE SEQUENCE</scope>
    <source>
        <strain evidence="9">USDA</strain>
    </source>
</reference>
<gene>
    <name evidence="10" type="primary">8233472</name>
    <name evidence="9" type="ORF">Phum_PHUM366120</name>
</gene>
<accession>E0VPV6</accession>
<proteinExistence type="inferred from homology"/>
<evidence type="ECO:0000313" key="10">
    <source>
        <dbReference type="EnsemblMetazoa" id="PHUM366120-PA"/>
    </source>
</evidence>
<dbReference type="GO" id="GO:0030246">
    <property type="term" value="F:carbohydrate binding"/>
    <property type="evidence" value="ECO:0007669"/>
    <property type="project" value="InterPro"/>
</dbReference>
<dbReference type="CDD" id="cd09019">
    <property type="entry name" value="galactose_mutarotase_like"/>
    <property type="match status" value="1"/>
</dbReference>
<dbReference type="GeneID" id="8233472"/>
<protein>
    <recommendedName>
        <fullName evidence="4">Galactose mutarotase</fullName>
    </recommendedName>
    <alternativeName>
        <fullName evidence="7">Aldose 1-epimerase</fullName>
    </alternativeName>
</protein>
<dbReference type="InterPro" id="IPR014718">
    <property type="entry name" value="GH-type_carb-bd"/>
</dbReference>
<dbReference type="EMBL" id="DS235379">
    <property type="protein sequence ID" value="EEB15412.1"/>
    <property type="molecule type" value="Genomic_DNA"/>
</dbReference>
<dbReference type="InParanoid" id="E0VPV6"/>
<evidence type="ECO:0000256" key="2">
    <source>
        <dbReference type="ARBA" id="ARBA00004947"/>
    </source>
</evidence>
<evidence type="ECO:0000313" key="11">
    <source>
        <dbReference type="Proteomes" id="UP000009046"/>
    </source>
</evidence>
<dbReference type="Gene3D" id="2.70.98.10">
    <property type="match status" value="2"/>
</dbReference>
<name>E0VPV6_PEDHC</name>
<dbReference type="VEuPathDB" id="VectorBase:PHUM366120"/>
<evidence type="ECO:0000256" key="8">
    <source>
        <dbReference type="ARBA" id="ARBA00045743"/>
    </source>
</evidence>
<dbReference type="InterPro" id="IPR011013">
    <property type="entry name" value="Gal_mutarotase_sf_dom"/>
</dbReference>
<evidence type="ECO:0000256" key="6">
    <source>
        <dbReference type="ARBA" id="ARBA00023277"/>
    </source>
</evidence>
<dbReference type="InterPro" id="IPR018052">
    <property type="entry name" value="Ald1_epimerase_CS"/>
</dbReference>
<reference evidence="9" key="2">
    <citation type="submission" date="2007-04" db="EMBL/GenBank/DDBJ databases">
        <title>The genome of the human body louse.</title>
        <authorList>
            <consortium name="The Human Body Louse Genome Consortium"/>
            <person name="Kirkness E."/>
            <person name="Walenz B."/>
            <person name="Hass B."/>
            <person name="Bruggner R."/>
            <person name="Strausberg R."/>
        </authorList>
    </citation>
    <scope>NUCLEOTIDE SEQUENCE</scope>
    <source>
        <strain evidence="9">USDA</strain>
    </source>
</reference>
<dbReference type="SUPFAM" id="SSF74650">
    <property type="entry name" value="Galactose mutarotase-like"/>
    <property type="match status" value="2"/>
</dbReference>
<dbReference type="EMBL" id="AAZO01004262">
    <property type="status" value="NOT_ANNOTATED_CDS"/>
    <property type="molecule type" value="Genomic_DNA"/>
</dbReference>
<evidence type="ECO:0000256" key="3">
    <source>
        <dbReference type="ARBA" id="ARBA00006206"/>
    </source>
</evidence>
<dbReference type="GO" id="GO:0004034">
    <property type="term" value="F:aldose 1-epimerase activity"/>
    <property type="evidence" value="ECO:0007669"/>
    <property type="project" value="UniProtKB-EC"/>
</dbReference>
<reference evidence="10" key="3">
    <citation type="submission" date="2020-05" db="UniProtKB">
        <authorList>
            <consortium name="EnsemblMetazoa"/>
        </authorList>
    </citation>
    <scope>IDENTIFICATION</scope>
    <source>
        <strain evidence="10">USDA</strain>
    </source>
</reference>
<dbReference type="PROSITE" id="PS00545">
    <property type="entry name" value="ALDOSE_1_EPIMERASE"/>
    <property type="match status" value="1"/>
</dbReference>
<dbReference type="PANTHER" id="PTHR10091">
    <property type="entry name" value="ALDOSE-1-EPIMERASE"/>
    <property type="match status" value="1"/>
</dbReference>
<organism>
    <name type="scientific">Pediculus humanus subsp. corporis</name>
    <name type="common">Body louse</name>
    <dbReference type="NCBI Taxonomy" id="121224"/>
    <lineage>
        <taxon>Eukaryota</taxon>
        <taxon>Metazoa</taxon>
        <taxon>Ecdysozoa</taxon>
        <taxon>Arthropoda</taxon>
        <taxon>Hexapoda</taxon>
        <taxon>Insecta</taxon>
        <taxon>Pterygota</taxon>
        <taxon>Neoptera</taxon>
        <taxon>Paraneoptera</taxon>
        <taxon>Psocodea</taxon>
        <taxon>Troctomorpha</taxon>
        <taxon>Phthiraptera</taxon>
        <taxon>Anoplura</taxon>
        <taxon>Pediculidae</taxon>
        <taxon>Pediculus</taxon>
    </lineage>
</organism>
<dbReference type="Pfam" id="PF01263">
    <property type="entry name" value="Aldose_epim"/>
    <property type="match status" value="1"/>
</dbReference>
<dbReference type="UniPathway" id="UPA00214"/>
<comment type="function">
    <text evidence="8">Mutarotase that catalyzes the interconversion of beta-D-galactose and alpha-D-galactose during galactose metabolism. Beta-D-galactose is metabolized in the liver into glucose 1-phosphate, the primary metabolic fuel, by the action of four enzymes that constitute the Leloir pathway: GALM, GALK1 (galactokinase), GALT (galactose-1-phosphate uridylyltransferase) and GALE (UDP-galactose-4'-epimerase). Involved in the maintenance of the equilibrium between the beta- and alpha-anomers of galactose, therefore ensuring a sufficient supply of the alpha-anomer for GALK1. Also active on D-glucose although shows a preference for galactose over glucose.</text>
</comment>
<dbReference type="Proteomes" id="UP000009046">
    <property type="component" value="Unassembled WGS sequence"/>
</dbReference>
<dbReference type="OMA" id="CTFIIDA"/>
<comment type="catalytic activity">
    <reaction evidence="1">
        <text>alpha-D-galactose = beta-D-galactose</text>
        <dbReference type="Rhea" id="RHEA:28675"/>
        <dbReference type="ChEBI" id="CHEBI:27667"/>
        <dbReference type="ChEBI" id="CHEBI:28061"/>
        <dbReference type="EC" id="5.1.3.3"/>
    </reaction>
    <physiologicalReaction direction="right-to-left" evidence="1">
        <dbReference type="Rhea" id="RHEA:28677"/>
    </physiologicalReaction>
</comment>
<dbReference type="FunCoup" id="E0VPV6">
    <property type="interactions" value="256"/>
</dbReference>
<keyword evidence="5 9" id="KW-0413">Isomerase</keyword>
<dbReference type="EnsemblMetazoa" id="PHUM366120-RA">
    <property type="protein sequence ID" value="PHUM366120-PA"/>
    <property type="gene ID" value="PHUM366120"/>
</dbReference>
<dbReference type="eggNOG" id="KOG1604">
    <property type="taxonomic scope" value="Eukaryota"/>
</dbReference>
<dbReference type="OrthoDB" id="274691at2759"/>
<sequence length="507" mass="57478">MEGEYFPCPKPEEPFVTITEDGFGFVTNQDGSREVVRRYTFTNQNYLTIQVITYGAAITSIKYPDKKGSLDDIVLGFDDIEGYLSPKNPYFGATVGRVANRIAKGHFRIGDEDYQLSTNIGEHHLHGGFKGFDKANWKGEVQGKKVVMTYLSKDKEEGYPGEVLACVLFEMTTDNDFIIEMKATSTKPTPINLTNHSYFNLAGHDKGAYGLYQHVISINADKYCHTDENYIPSGMLKNVVNTLWDLRIGKKLGGVINYVPYGGYDQNMCIHKTSSECLSFIARVYHPESGRTLEVYSNQPGVQFYTSNSLPSRPSGDAVVCMKKLGIKGKQGVHYYKHQAFCLETQNYPDAVNHVSIKTELGEDNCLIRKCPLCGQLIKDADFENLNDEEFGDKNTMENYQNSIEIYKLIGKSGTLYYKHAAFCLMTQKYPDSVHRKNFPNSILKPGENYYHIVKYKFAVYEEVIPHQEEEEYVENSEPEVEGEFVQPEVTDEDDILNFQETISTLG</sequence>
<dbReference type="HOGENOM" id="CLU_031753_2_1_1"/>
<dbReference type="KEGG" id="phu:Phum_PHUM366120"/>
<evidence type="ECO:0000256" key="5">
    <source>
        <dbReference type="ARBA" id="ARBA00023235"/>
    </source>
</evidence>
<evidence type="ECO:0000256" key="7">
    <source>
        <dbReference type="ARBA" id="ARBA00032729"/>
    </source>
</evidence>
<dbReference type="PANTHER" id="PTHR10091:SF0">
    <property type="entry name" value="GALACTOSE MUTAROTASE"/>
    <property type="match status" value="1"/>
</dbReference>
<evidence type="ECO:0000256" key="1">
    <source>
        <dbReference type="ARBA" id="ARBA00001712"/>
    </source>
</evidence>
<evidence type="ECO:0000256" key="4">
    <source>
        <dbReference type="ARBA" id="ARBA00021023"/>
    </source>
</evidence>
<comment type="pathway">
    <text evidence="2">Carbohydrate metabolism; galactose metabolism.</text>
</comment>
<keyword evidence="11" id="KW-1185">Reference proteome</keyword>